<dbReference type="Proteomes" id="UP000314294">
    <property type="component" value="Unassembled WGS sequence"/>
</dbReference>
<evidence type="ECO:0000313" key="2">
    <source>
        <dbReference type="EMBL" id="TNN36884.1"/>
    </source>
</evidence>
<keyword evidence="3" id="KW-1185">Reference proteome</keyword>
<gene>
    <name evidence="2" type="ORF">EYF80_052950</name>
</gene>
<reference evidence="2 3" key="1">
    <citation type="submission" date="2019-03" db="EMBL/GenBank/DDBJ databases">
        <title>First draft genome of Liparis tanakae, snailfish: a comprehensive survey of snailfish specific genes.</title>
        <authorList>
            <person name="Kim W."/>
            <person name="Song I."/>
            <person name="Jeong J.-H."/>
            <person name="Kim D."/>
            <person name="Kim S."/>
            <person name="Ryu S."/>
            <person name="Song J.Y."/>
            <person name="Lee S.K."/>
        </authorList>
    </citation>
    <scope>NUCLEOTIDE SEQUENCE [LARGE SCALE GENOMIC DNA]</scope>
    <source>
        <tissue evidence="2">Muscle</tissue>
    </source>
</reference>
<dbReference type="EMBL" id="SRLO01001558">
    <property type="protein sequence ID" value="TNN36884.1"/>
    <property type="molecule type" value="Genomic_DNA"/>
</dbReference>
<feature type="compositionally biased region" description="Basic and acidic residues" evidence="1">
    <location>
        <begin position="56"/>
        <end position="66"/>
    </location>
</feature>
<protein>
    <submittedName>
        <fullName evidence="2">Uncharacterized protein</fullName>
    </submittedName>
</protein>
<feature type="region of interest" description="Disordered" evidence="1">
    <location>
        <begin position="18"/>
        <end position="76"/>
    </location>
</feature>
<evidence type="ECO:0000256" key="1">
    <source>
        <dbReference type="SAM" id="MobiDB-lite"/>
    </source>
</evidence>
<sequence>MQTQYLKVTTGGGAVVCSGRRSSLEATGDAARPPAGPTPRDGPEGVPMPGGGASERPLEMDPRASRCQEAGLLNDP</sequence>
<evidence type="ECO:0000313" key="3">
    <source>
        <dbReference type="Proteomes" id="UP000314294"/>
    </source>
</evidence>
<proteinExistence type="predicted"/>
<name>A0A4Z2F7U8_9TELE</name>
<organism evidence="2 3">
    <name type="scientific">Liparis tanakae</name>
    <name type="common">Tanaka's snailfish</name>
    <dbReference type="NCBI Taxonomy" id="230148"/>
    <lineage>
        <taxon>Eukaryota</taxon>
        <taxon>Metazoa</taxon>
        <taxon>Chordata</taxon>
        <taxon>Craniata</taxon>
        <taxon>Vertebrata</taxon>
        <taxon>Euteleostomi</taxon>
        <taxon>Actinopterygii</taxon>
        <taxon>Neopterygii</taxon>
        <taxon>Teleostei</taxon>
        <taxon>Neoteleostei</taxon>
        <taxon>Acanthomorphata</taxon>
        <taxon>Eupercaria</taxon>
        <taxon>Perciformes</taxon>
        <taxon>Cottioidei</taxon>
        <taxon>Cottales</taxon>
        <taxon>Liparidae</taxon>
        <taxon>Liparis</taxon>
    </lineage>
</organism>
<comment type="caution">
    <text evidence="2">The sequence shown here is derived from an EMBL/GenBank/DDBJ whole genome shotgun (WGS) entry which is preliminary data.</text>
</comment>
<dbReference type="AlphaFoldDB" id="A0A4Z2F7U8"/>
<accession>A0A4Z2F7U8</accession>